<gene>
    <name evidence="1" type="ORF">METZ01_LOCUS387914</name>
</gene>
<proteinExistence type="predicted"/>
<accession>A0A382ULI0</accession>
<evidence type="ECO:0000313" key="1">
    <source>
        <dbReference type="EMBL" id="SVD35060.1"/>
    </source>
</evidence>
<dbReference type="EMBL" id="UINC01145121">
    <property type="protein sequence ID" value="SVD35060.1"/>
    <property type="molecule type" value="Genomic_DNA"/>
</dbReference>
<sequence>MAYKRGVRKRAHENLSDANIRRVISALEEGSTKKSACEMLNISYNTTRLNRIIEEFEEQENYVAIRKLQTKGKPASPEEIKQVIQDYVEGESISDIAKSIYRSQAFVKGIINRVGVPQRPTGEDKHKEAMLPDACLRDSFEKGEIVWNAQYHMACIVEQEYTLDFQNASPGINTVDYEGMYGCKMYRVWCYNLIPYSDEYETLGWWTGKKKIGFSAHTLCQSLGSLKHLKEYGVSFED</sequence>
<dbReference type="AlphaFoldDB" id="A0A382ULI0"/>
<name>A0A382ULI0_9ZZZZ</name>
<organism evidence="1">
    <name type="scientific">marine metagenome</name>
    <dbReference type="NCBI Taxonomy" id="408172"/>
    <lineage>
        <taxon>unclassified sequences</taxon>
        <taxon>metagenomes</taxon>
        <taxon>ecological metagenomes</taxon>
    </lineage>
</organism>
<reference evidence="1" key="1">
    <citation type="submission" date="2018-05" db="EMBL/GenBank/DDBJ databases">
        <authorList>
            <person name="Lanie J.A."/>
            <person name="Ng W.-L."/>
            <person name="Kazmierczak K.M."/>
            <person name="Andrzejewski T.M."/>
            <person name="Davidsen T.M."/>
            <person name="Wayne K.J."/>
            <person name="Tettelin H."/>
            <person name="Glass J.I."/>
            <person name="Rusch D."/>
            <person name="Podicherti R."/>
            <person name="Tsui H.-C.T."/>
            <person name="Winkler M.E."/>
        </authorList>
    </citation>
    <scope>NUCLEOTIDE SEQUENCE</scope>
</reference>
<dbReference type="Gene3D" id="1.10.10.60">
    <property type="entry name" value="Homeodomain-like"/>
    <property type="match status" value="1"/>
</dbReference>
<protein>
    <submittedName>
        <fullName evidence="1">Uncharacterized protein</fullName>
    </submittedName>
</protein>